<sequence>MTDNYQELANAIVLLAVQDYRKALKKLSISPHNRMLTSEIRKLERFFRSNYCRLLTDIDGETLIKKLRQEVLK</sequence>
<keyword evidence="2" id="KW-1185">Reference proteome</keyword>
<dbReference type="Proteomes" id="UP000037043">
    <property type="component" value="Unassembled WGS sequence"/>
</dbReference>
<gene>
    <name evidence="1" type="ORF">CLHOM_02940</name>
</gene>
<comment type="caution">
    <text evidence="1">The sequence shown here is derived from an EMBL/GenBank/DDBJ whole genome shotgun (WGS) entry which is preliminary data.</text>
</comment>
<accession>A0A0L6ZDV9</accession>
<dbReference type="AlphaFoldDB" id="A0A0L6ZDV9"/>
<evidence type="ECO:0000313" key="2">
    <source>
        <dbReference type="Proteomes" id="UP000037043"/>
    </source>
</evidence>
<dbReference type="STRING" id="36844.SAMN04488501_10735"/>
<name>A0A0L6ZDV9_9CLOT</name>
<organism evidence="1 2">
    <name type="scientific">Clostridium homopropionicum DSM 5847</name>
    <dbReference type="NCBI Taxonomy" id="1121318"/>
    <lineage>
        <taxon>Bacteria</taxon>
        <taxon>Bacillati</taxon>
        <taxon>Bacillota</taxon>
        <taxon>Clostridia</taxon>
        <taxon>Eubacteriales</taxon>
        <taxon>Clostridiaceae</taxon>
        <taxon>Clostridium</taxon>
    </lineage>
</organism>
<evidence type="ECO:0000313" key="1">
    <source>
        <dbReference type="EMBL" id="KOA21164.1"/>
    </source>
</evidence>
<dbReference type="EMBL" id="LHUR01000010">
    <property type="protein sequence ID" value="KOA21164.1"/>
    <property type="molecule type" value="Genomic_DNA"/>
</dbReference>
<dbReference type="RefSeq" id="WP_052219898.1">
    <property type="nucleotide sequence ID" value="NZ_LHUR01000010.1"/>
</dbReference>
<dbReference type="PATRIC" id="fig|1121318.3.peg.298"/>
<protein>
    <submittedName>
        <fullName evidence="1">Uncharacterized protein</fullName>
    </submittedName>
</protein>
<proteinExistence type="predicted"/>
<reference evidence="2" key="1">
    <citation type="submission" date="2015-08" db="EMBL/GenBank/DDBJ databases">
        <title>Genome sequence of the strict anaerobe Clostridium homopropionicum LuHBu1 (DSM 5847T).</title>
        <authorList>
            <person name="Poehlein A."/>
            <person name="Beck M."/>
            <person name="Schiel-Bengelsdorf B."/>
            <person name="Bengelsdorf F.R."/>
            <person name="Daniel R."/>
            <person name="Duerre P."/>
        </authorList>
    </citation>
    <scope>NUCLEOTIDE SEQUENCE [LARGE SCALE GENOMIC DNA]</scope>
    <source>
        <strain evidence="2">DSM 5847</strain>
    </source>
</reference>